<keyword evidence="2 5" id="KW-0396">Initiation factor</keyword>
<dbReference type="SUPFAM" id="SSF46785">
    <property type="entry name" value="Winged helix' DNA-binding domain"/>
    <property type="match status" value="1"/>
</dbReference>
<proteinExistence type="inferred from homology"/>
<dbReference type="AlphaFoldDB" id="A0AAD9NVN3"/>
<evidence type="ECO:0000313" key="8">
    <source>
        <dbReference type="Proteomes" id="UP001209878"/>
    </source>
</evidence>
<evidence type="ECO:0000256" key="1">
    <source>
        <dbReference type="ARBA" id="ARBA00022490"/>
    </source>
</evidence>
<dbReference type="Gene3D" id="1.25.40.250">
    <property type="entry name" value="ARM repeat, domain 1"/>
    <property type="match status" value="1"/>
</dbReference>
<comment type="subcellular location">
    <subcellularLocation>
        <location evidence="5">Cytoplasm</location>
    </subcellularLocation>
</comment>
<dbReference type="GO" id="GO:0043022">
    <property type="term" value="F:ribosome binding"/>
    <property type="evidence" value="ECO:0007669"/>
    <property type="project" value="InterPro"/>
</dbReference>
<dbReference type="GO" id="GO:0001732">
    <property type="term" value="P:formation of cytoplasmic translation initiation complex"/>
    <property type="evidence" value="ECO:0007669"/>
    <property type="project" value="UniProtKB-UniRule"/>
</dbReference>
<comment type="function">
    <text evidence="4">Component of the eukaryotic translation initiation factor 3 (eIF-3) complex, which is required for several steps in the initiation of protein synthesis. The eIF-3 complex associates with the 40S ribosome and facilitates the recruitment of eIF-1, eIF-1A, eIF-2:GTP:methionyl-tRNAi and eIF-5 to form the 43S pre-initiation complex (43S PIC). The eIF-3 complex stimulates mRNA recruitment to the 43S PIC and scanning of the mRNA for AUG recognition. The eIF-3 complex is also required for disassembly and recycling of post-termination ribosomal complexes and subsequently prevents premature joining of the 40S and 60S ribosomal subunits prior to initiation. The eIF-3 complex specifically targets and initiates translation of a subset of mRNAs involved in cell proliferation, including cell cycling, differentiation and apoptosis, and uses different modes of RNA stem-loop binding to exert either translational activation or repression.</text>
</comment>
<dbReference type="GO" id="GO:0003723">
    <property type="term" value="F:RNA binding"/>
    <property type="evidence" value="ECO:0007669"/>
    <property type="project" value="UniProtKB-UniRule"/>
</dbReference>
<dbReference type="FunFam" id="1.25.40.250:FF:000001">
    <property type="entry name" value="Eukaryotic translation initiation factor 3 subunit K"/>
    <property type="match status" value="1"/>
</dbReference>
<dbReference type="SUPFAM" id="SSF48371">
    <property type="entry name" value="ARM repeat"/>
    <property type="match status" value="1"/>
</dbReference>
<comment type="function">
    <text evidence="5">Component of the eukaryotic translation initiation factor 3 (eIF-3) complex, which is involved in protein synthesis of a specialized repertoire of mRNAs and, together with other initiation factors, stimulates binding of mRNA and methionyl-tRNAi to the 40S ribosome. The eIF-3 complex specifically targets and initiates translation of a subset of mRNAs involved in cell proliferation.</text>
</comment>
<keyword evidence="8" id="KW-1185">Reference proteome</keyword>
<evidence type="ECO:0000256" key="5">
    <source>
        <dbReference type="HAMAP-Rule" id="MF_03010"/>
    </source>
</evidence>
<dbReference type="EMBL" id="JAODUO010000338">
    <property type="protein sequence ID" value="KAK2182741.1"/>
    <property type="molecule type" value="Genomic_DNA"/>
</dbReference>
<dbReference type="InterPro" id="IPR036388">
    <property type="entry name" value="WH-like_DNA-bd_sf"/>
</dbReference>
<dbReference type="InterPro" id="IPR016020">
    <property type="entry name" value="Transl_init_fac_sub12_N_euk"/>
</dbReference>
<evidence type="ECO:0000256" key="3">
    <source>
        <dbReference type="ARBA" id="ARBA00022917"/>
    </source>
</evidence>
<dbReference type="Pfam" id="PF10075">
    <property type="entry name" value="CSN8_PSD8_EIF3K"/>
    <property type="match status" value="1"/>
</dbReference>
<dbReference type="PROSITE" id="PS50250">
    <property type="entry name" value="PCI"/>
    <property type="match status" value="1"/>
</dbReference>
<keyword evidence="1 5" id="KW-0963">Cytoplasm</keyword>
<dbReference type="Proteomes" id="UP001209878">
    <property type="component" value="Unassembled WGS sequence"/>
</dbReference>
<comment type="similarity">
    <text evidence="5">Belongs to the eIF-3 subunit K family.</text>
</comment>
<organism evidence="7 8">
    <name type="scientific">Ridgeia piscesae</name>
    <name type="common">Tubeworm</name>
    <dbReference type="NCBI Taxonomy" id="27915"/>
    <lineage>
        <taxon>Eukaryota</taxon>
        <taxon>Metazoa</taxon>
        <taxon>Spiralia</taxon>
        <taxon>Lophotrochozoa</taxon>
        <taxon>Annelida</taxon>
        <taxon>Polychaeta</taxon>
        <taxon>Sedentaria</taxon>
        <taxon>Canalipalpata</taxon>
        <taxon>Sabellida</taxon>
        <taxon>Siboglinidae</taxon>
        <taxon>Ridgeia</taxon>
    </lineage>
</organism>
<name>A0AAD9NVN3_RIDPI</name>
<comment type="subunit">
    <text evidence="5">Component of the eukaryotic translation initiation factor 3 (eIF-3) complex.</text>
</comment>
<dbReference type="GO" id="GO:0016282">
    <property type="term" value="C:eukaryotic 43S preinitiation complex"/>
    <property type="evidence" value="ECO:0007669"/>
    <property type="project" value="UniProtKB-UniRule"/>
</dbReference>
<dbReference type="PANTHER" id="PTHR13022">
    <property type="entry name" value="EUKARYOTIC TRANSLATION INITIATION FACTOR 3 SUBUNIT 11"/>
    <property type="match status" value="1"/>
</dbReference>
<dbReference type="InterPro" id="IPR000717">
    <property type="entry name" value="PCI_dom"/>
</dbReference>
<dbReference type="Gene3D" id="1.10.10.10">
    <property type="entry name" value="Winged helix-like DNA-binding domain superfamily/Winged helix DNA-binding domain"/>
    <property type="match status" value="1"/>
</dbReference>
<dbReference type="InterPro" id="IPR036390">
    <property type="entry name" value="WH_DNA-bd_sf"/>
</dbReference>
<sequence length="217" mass="24808">MGESAEMKEQIAELLKGIDRYNPENLPALESYVETQAIENTYDLEANLAVLKLYQFNPTFFQTSVTGQILLKALMNMPHTDFVLCKALIDTVRLEEETLYPILYIANQLETCQFREFWTFLEQNPGIIIGISGFVEAIKKFVCHVINITYQTIHIDLLTSLLGNISDEEVKEFMRRHGWKRFAGGEIFIANQEENVKTKNIKENINFDSVAGIMASS</sequence>
<evidence type="ECO:0000259" key="6">
    <source>
        <dbReference type="PROSITE" id="PS50250"/>
    </source>
</evidence>
<feature type="domain" description="PCI" evidence="6">
    <location>
        <begin position="42"/>
        <end position="206"/>
    </location>
</feature>
<comment type="caution">
    <text evidence="7">The sequence shown here is derived from an EMBL/GenBank/DDBJ whole genome shotgun (WGS) entry which is preliminary data.</text>
</comment>
<evidence type="ECO:0000256" key="4">
    <source>
        <dbReference type="ARBA" id="ARBA00057041"/>
    </source>
</evidence>
<dbReference type="InterPro" id="IPR033464">
    <property type="entry name" value="CSN8_PSD8_EIF3K"/>
</dbReference>
<dbReference type="PANTHER" id="PTHR13022:SF0">
    <property type="entry name" value="EUKARYOTIC TRANSLATION INITIATION FACTOR 3 SUBUNIT K"/>
    <property type="match status" value="1"/>
</dbReference>
<dbReference type="FunFam" id="1.10.10.10:FF:000212">
    <property type="entry name" value="Eukaryotic translation initiation factor 3 subunit K"/>
    <property type="match status" value="1"/>
</dbReference>
<dbReference type="InterPro" id="IPR009374">
    <property type="entry name" value="eIF3k"/>
</dbReference>
<evidence type="ECO:0000256" key="2">
    <source>
        <dbReference type="ARBA" id="ARBA00022540"/>
    </source>
</evidence>
<reference evidence="7" key="1">
    <citation type="journal article" date="2023" name="Mol. Biol. Evol.">
        <title>Third-Generation Sequencing Reveals the Adaptive Role of the Epigenome in Three Deep-Sea Polychaetes.</title>
        <authorList>
            <person name="Perez M."/>
            <person name="Aroh O."/>
            <person name="Sun Y."/>
            <person name="Lan Y."/>
            <person name="Juniper S.K."/>
            <person name="Young C.R."/>
            <person name="Angers B."/>
            <person name="Qian P.Y."/>
        </authorList>
    </citation>
    <scope>NUCLEOTIDE SEQUENCE</scope>
    <source>
        <strain evidence="7">R07B-5</strain>
    </source>
</reference>
<accession>A0AAD9NVN3</accession>
<dbReference type="GO" id="GO:0005852">
    <property type="term" value="C:eukaryotic translation initiation factor 3 complex"/>
    <property type="evidence" value="ECO:0007669"/>
    <property type="project" value="UniProtKB-UniRule"/>
</dbReference>
<dbReference type="GO" id="GO:0006446">
    <property type="term" value="P:regulation of translational initiation"/>
    <property type="evidence" value="ECO:0007669"/>
    <property type="project" value="InterPro"/>
</dbReference>
<protein>
    <recommendedName>
        <fullName evidence="5">Eukaryotic translation initiation factor 3 subunit K</fullName>
        <shortName evidence="5">eIF3k</shortName>
    </recommendedName>
    <alternativeName>
        <fullName evidence="5">eIF-3 p25</fullName>
    </alternativeName>
</protein>
<evidence type="ECO:0000313" key="7">
    <source>
        <dbReference type="EMBL" id="KAK2182741.1"/>
    </source>
</evidence>
<dbReference type="GO" id="GO:0003743">
    <property type="term" value="F:translation initiation factor activity"/>
    <property type="evidence" value="ECO:0007669"/>
    <property type="project" value="UniProtKB-UniRule"/>
</dbReference>
<dbReference type="HAMAP" id="MF_03010">
    <property type="entry name" value="eIF3k"/>
    <property type="match status" value="1"/>
</dbReference>
<dbReference type="InterPro" id="IPR016024">
    <property type="entry name" value="ARM-type_fold"/>
</dbReference>
<keyword evidence="3 5" id="KW-0648">Protein biosynthesis</keyword>
<gene>
    <name evidence="7" type="ORF">NP493_339g02042</name>
</gene>
<dbReference type="GO" id="GO:0033290">
    <property type="term" value="C:eukaryotic 48S preinitiation complex"/>
    <property type="evidence" value="ECO:0007669"/>
    <property type="project" value="UniProtKB-UniRule"/>
</dbReference>